<comment type="similarity">
    <text evidence="2">Belongs to the monovalent cation:proton antiporter 2 (CPA2) transporter (TC 2.A.37) family.</text>
</comment>
<evidence type="ECO:0000256" key="2">
    <source>
        <dbReference type="ARBA" id="ARBA00005551"/>
    </source>
</evidence>
<reference evidence="13 14" key="1">
    <citation type="submission" date="2016-11" db="EMBL/GenBank/DDBJ databases">
        <title>Actinomyces gypaetusis sp. nov. isolated from the vulture Gypaetus barbatus in Qinghai Tibet Plateau China.</title>
        <authorList>
            <person name="Meng X."/>
        </authorList>
    </citation>
    <scope>NUCLEOTIDE SEQUENCE [LARGE SCALE GENOMIC DNA]</scope>
    <source>
        <strain evidence="13 14">VUL4_2</strain>
    </source>
</reference>
<feature type="transmembrane region" description="Helical" evidence="11">
    <location>
        <begin position="35"/>
        <end position="54"/>
    </location>
</feature>
<dbReference type="GO" id="GO:1902600">
    <property type="term" value="P:proton transmembrane transport"/>
    <property type="evidence" value="ECO:0007669"/>
    <property type="project" value="InterPro"/>
</dbReference>
<feature type="transmembrane region" description="Helical" evidence="11">
    <location>
        <begin position="269"/>
        <end position="287"/>
    </location>
</feature>
<evidence type="ECO:0000313" key="14">
    <source>
        <dbReference type="Proteomes" id="UP000186785"/>
    </source>
</evidence>
<proteinExistence type="inferred from homology"/>
<feature type="transmembrane region" description="Helical" evidence="11">
    <location>
        <begin position="367"/>
        <end position="387"/>
    </location>
</feature>
<feature type="region of interest" description="Disordered" evidence="10">
    <location>
        <begin position="390"/>
        <end position="417"/>
    </location>
</feature>
<dbReference type="Pfam" id="PF00999">
    <property type="entry name" value="Na_H_Exchanger"/>
    <property type="match status" value="1"/>
</dbReference>
<feature type="transmembrane region" description="Helical" evidence="11">
    <location>
        <begin position="89"/>
        <end position="112"/>
    </location>
</feature>
<feature type="transmembrane region" description="Helical" evidence="11">
    <location>
        <begin position="343"/>
        <end position="361"/>
    </location>
</feature>
<evidence type="ECO:0000256" key="11">
    <source>
        <dbReference type="SAM" id="Phobius"/>
    </source>
</evidence>
<dbReference type="AlphaFoldDB" id="A0A1Q5PLN1"/>
<feature type="transmembrane region" description="Helical" evidence="11">
    <location>
        <begin position="60"/>
        <end position="77"/>
    </location>
</feature>
<dbReference type="GO" id="GO:0016020">
    <property type="term" value="C:membrane"/>
    <property type="evidence" value="ECO:0007669"/>
    <property type="project" value="UniProtKB-SubCell"/>
</dbReference>
<evidence type="ECO:0000259" key="12">
    <source>
        <dbReference type="Pfam" id="PF00999"/>
    </source>
</evidence>
<feature type="transmembrane region" description="Helical" evidence="11">
    <location>
        <begin position="150"/>
        <end position="170"/>
    </location>
</feature>
<feature type="compositionally biased region" description="Basic and acidic residues" evidence="10">
    <location>
        <begin position="390"/>
        <end position="401"/>
    </location>
</feature>
<evidence type="ECO:0000256" key="6">
    <source>
        <dbReference type="ARBA" id="ARBA00022989"/>
    </source>
</evidence>
<keyword evidence="6 11" id="KW-1133">Transmembrane helix</keyword>
<protein>
    <recommendedName>
        <fullName evidence="12">Cation/H+ exchanger transmembrane domain-containing protein</fullName>
    </recommendedName>
</protein>
<evidence type="ECO:0000256" key="1">
    <source>
        <dbReference type="ARBA" id="ARBA00004141"/>
    </source>
</evidence>
<dbReference type="PANTHER" id="PTHR43562:SF1">
    <property type="entry name" value="NA(+)_H(+) ANTIPORTER YJBQ-RELATED"/>
    <property type="match status" value="1"/>
</dbReference>
<feature type="region of interest" description="Disordered" evidence="10">
    <location>
        <begin position="513"/>
        <end position="563"/>
    </location>
</feature>
<feature type="coiled-coil region" evidence="9">
    <location>
        <begin position="446"/>
        <end position="473"/>
    </location>
</feature>
<feature type="domain" description="Cation/H+ exchanger transmembrane" evidence="12">
    <location>
        <begin position="14"/>
        <end position="383"/>
    </location>
</feature>
<feature type="transmembrane region" description="Helical" evidence="11">
    <location>
        <begin position="299"/>
        <end position="322"/>
    </location>
</feature>
<name>A0A1Q5PLN1_9ACTO</name>
<evidence type="ECO:0000256" key="4">
    <source>
        <dbReference type="ARBA" id="ARBA00022449"/>
    </source>
</evidence>
<evidence type="ECO:0000256" key="8">
    <source>
        <dbReference type="ARBA" id="ARBA00023136"/>
    </source>
</evidence>
<keyword evidence="14" id="KW-1185">Reference proteome</keyword>
<accession>A0A1Q5PLN1</accession>
<evidence type="ECO:0000256" key="10">
    <source>
        <dbReference type="SAM" id="MobiDB-lite"/>
    </source>
</evidence>
<dbReference type="InterPro" id="IPR006153">
    <property type="entry name" value="Cation/H_exchanger_TM"/>
</dbReference>
<sequence>MHSSVFISLLAIVAVATIAPIFSFLVPKRLLPESVVLVAGGVIIGPAVLDIAHMGNEIELLRELGLGFLFLLAGFEVDVHGLKGRSGKLAAGAWGVSAIAAFVVTAFMPGISPFSGEGIAFSLAMTATALGTLIPILRDRDMLETKVGKSIINHGTIGELFPILAMAILLGVRGTLLNAMLVLAFLVIAIVIGTIPLRVQAAGQKLVKIIHFGAESTAQTTVRLTVLLLVALITVASLFQLDVVLGAFAAGFIVRQALPQGRRELEEKLDGIGYGFFIPVFFITTGMELELDGIKNNPIAAVIFVGLLMLVRGTPVFMAAFLEMDSKFFTRFRQALRIATYSSTSLPMIVAVTSVAVSSGVMEAGTASTLVVAGAASVLIMPMLGALMENKKDSEKDDSTKVRSAQQKAHEAREAVESTRKLVKEAALAQLEASEVDPDSLDEETRETALKQREELAQMMARAQAATEALADRAHEMFPDSDWETIAHRVHEDRQVVLHHLEDQLKNELANDKAAQEAAREAIRAELKPHALPDHLLPHGHHSHRHRKDAGSVEDSSKERKES</sequence>
<comment type="caution">
    <text evidence="13">The sequence shown here is derived from an EMBL/GenBank/DDBJ whole genome shotgun (WGS) entry which is preliminary data.</text>
</comment>
<feature type="transmembrane region" description="Helical" evidence="11">
    <location>
        <begin position="6"/>
        <end position="26"/>
    </location>
</feature>
<feature type="transmembrane region" description="Helical" evidence="11">
    <location>
        <begin position="118"/>
        <end position="138"/>
    </location>
</feature>
<organism evidence="13 14">
    <name type="scientific">Boudabousia liubingyangii</name>
    <dbReference type="NCBI Taxonomy" id="1921764"/>
    <lineage>
        <taxon>Bacteria</taxon>
        <taxon>Bacillati</taxon>
        <taxon>Actinomycetota</taxon>
        <taxon>Actinomycetes</taxon>
        <taxon>Actinomycetales</taxon>
        <taxon>Actinomycetaceae</taxon>
        <taxon>Boudabousia</taxon>
    </lineage>
</organism>
<dbReference type="GO" id="GO:0015297">
    <property type="term" value="F:antiporter activity"/>
    <property type="evidence" value="ECO:0007669"/>
    <property type="project" value="UniProtKB-KW"/>
</dbReference>
<dbReference type="EMBL" id="MQSV01000003">
    <property type="protein sequence ID" value="OKL47950.1"/>
    <property type="molecule type" value="Genomic_DNA"/>
</dbReference>
<dbReference type="Proteomes" id="UP000186785">
    <property type="component" value="Unassembled WGS sequence"/>
</dbReference>
<dbReference type="InterPro" id="IPR038770">
    <property type="entry name" value="Na+/solute_symporter_sf"/>
</dbReference>
<comment type="subcellular location">
    <subcellularLocation>
        <location evidence="1">Membrane</location>
        <topology evidence="1">Multi-pass membrane protein</topology>
    </subcellularLocation>
</comment>
<keyword evidence="8 11" id="KW-0472">Membrane</keyword>
<keyword evidence="4" id="KW-0050">Antiport</keyword>
<keyword evidence="3" id="KW-0813">Transport</keyword>
<gene>
    <name evidence="13" type="ORF">BSR29_05575</name>
</gene>
<evidence type="ECO:0000313" key="13">
    <source>
        <dbReference type="EMBL" id="OKL47950.1"/>
    </source>
</evidence>
<evidence type="ECO:0000256" key="7">
    <source>
        <dbReference type="ARBA" id="ARBA00023065"/>
    </source>
</evidence>
<feature type="compositionally biased region" description="Basic residues" evidence="10">
    <location>
        <begin position="538"/>
        <end position="548"/>
    </location>
</feature>
<evidence type="ECO:0000256" key="9">
    <source>
        <dbReference type="SAM" id="Coils"/>
    </source>
</evidence>
<keyword evidence="5 11" id="KW-0812">Transmembrane</keyword>
<feature type="compositionally biased region" description="Basic and acidic residues" evidence="10">
    <location>
        <begin position="513"/>
        <end position="537"/>
    </location>
</feature>
<evidence type="ECO:0000256" key="5">
    <source>
        <dbReference type="ARBA" id="ARBA00022692"/>
    </source>
</evidence>
<dbReference type="Gene3D" id="1.20.1530.20">
    <property type="match status" value="1"/>
</dbReference>
<evidence type="ECO:0000256" key="3">
    <source>
        <dbReference type="ARBA" id="ARBA00022448"/>
    </source>
</evidence>
<feature type="compositionally biased region" description="Basic and acidic residues" evidence="10">
    <location>
        <begin position="408"/>
        <end position="417"/>
    </location>
</feature>
<feature type="transmembrane region" description="Helical" evidence="11">
    <location>
        <begin position="176"/>
        <end position="197"/>
    </location>
</feature>
<dbReference type="OrthoDB" id="9793589at2"/>
<dbReference type="STRING" id="1921764.BSR28_05830"/>
<dbReference type="PANTHER" id="PTHR43562">
    <property type="entry name" value="NAPA-TYPE SODIUM/HYDROGEN ANTIPORTER"/>
    <property type="match status" value="1"/>
</dbReference>
<keyword evidence="9" id="KW-0175">Coiled coil</keyword>
<keyword evidence="7" id="KW-0406">Ion transport</keyword>
<feature type="compositionally biased region" description="Basic and acidic residues" evidence="10">
    <location>
        <begin position="549"/>
        <end position="563"/>
    </location>
</feature>
<dbReference type="RefSeq" id="WP_073709310.1">
    <property type="nucleotide sequence ID" value="NZ_MQSV01000003.1"/>
</dbReference>